<evidence type="ECO:0000313" key="2">
    <source>
        <dbReference type="Proteomes" id="UP000247681"/>
    </source>
</evidence>
<dbReference type="Proteomes" id="UP000247681">
    <property type="component" value="Unassembled WGS sequence"/>
</dbReference>
<dbReference type="OrthoDB" id="1488584at2"/>
<protein>
    <submittedName>
        <fullName evidence="1">Uncharacterized protein</fullName>
    </submittedName>
</protein>
<accession>A0A2V4BWP5</accession>
<keyword evidence="2" id="KW-1185">Reference proteome</keyword>
<organism evidence="1 2">
    <name type="scientific">Flavobacterium hydrophilum</name>
    <dbReference type="NCBI Taxonomy" id="2211445"/>
    <lineage>
        <taxon>Bacteria</taxon>
        <taxon>Pseudomonadati</taxon>
        <taxon>Bacteroidota</taxon>
        <taxon>Flavobacteriia</taxon>
        <taxon>Flavobacteriales</taxon>
        <taxon>Flavobacteriaceae</taxon>
        <taxon>Flavobacterium</taxon>
    </lineage>
</organism>
<sequence length="665" mass="75692">MRKIFIFLSILSIIWKSNGQNISPYYDAKFIKENCYDEMDNLLNNKTTLVAILKKYYPNKNVETDLLAIIKANPFLKQYAPSGFSSSPTPLLNNNFSFSSIGSTNVTRFADGLAKFIVERTKKELQAAFFDKFIEEVNSPEYKDIRTLFPTTYLVIKRLPTDVYNYEPYIEQLREAFGNDLEIILPHLEDVLNNGYYASFFNNHLELKSICLTALYFGNGLKNGKHIGLLIEEYNTTNAKYKFTNDNINDIKNNAILFIQEVSQSLKTNVSGSKEYWVEADEIEQMINDPVTFNLYLGLLYERINTIEISNSSQLTYGGLLLKGDETKAFIENLVRQIKNAQTQLANIHTKQANNDKVTIEDYILSFDAATRVIVIFRENQLIKDFINSIANPSEREQIIKFWNYYDTIIEGTNATYSIYTGIQQKKYNLVLSNVRILYQLRYDPEVLNTNDTKKNIHKIIDFLIEKGAFIAGIAEAKNSDEVYNAIDKIAMPVGSSRVKRLTKTNVAINAYCGFFVGNENIKDVDEDGTLINSYGLTAPVGFSFSKGNRILPWPIHNLIPETKGWSSTLFFSVIDLGAVASYRFTNETADQVPTIELKDIFSPGLFWSVGIPKTPISLNLGAQVGPNLRKVNDTTNDYSKNTYLRYSFSICVDIPLLNLYTKSK</sequence>
<dbReference type="RefSeq" id="WP_110348747.1">
    <property type="nucleotide sequence ID" value="NZ_QJHL01000008.1"/>
</dbReference>
<name>A0A2V4BWP5_9FLAO</name>
<comment type="caution">
    <text evidence="1">The sequence shown here is derived from an EMBL/GenBank/DDBJ whole genome shotgun (WGS) entry which is preliminary data.</text>
</comment>
<dbReference type="EMBL" id="QJHL01000008">
    <property type="protein sequence ID" value="PXY43042.1"/>
    <property type="molecule type" value="Genomic_DNA"/>
</dbReference>
<gene>
    <name evidence="1" type="ORF">DMB68_21835</name>
</gene>
<dbReference type="AlphaFoldDB" id="A0A2V4BWP5"/>
<evidence type="ECO:0000313" key="1">
    <source>
        <dbReference type="EMBL" id="PXY43042.1"/>
    </source>
</evidence>
<proteinExistence type="predicted"/>
<reference evidence="1 2" key="1">
    <citation type="submission" date="2018-05" db="EMBL/GenBank/DDBJ databases">
        <title>Flavobacterium sp. strain IMCC34758, incomplete genome.</title>
        <authorList>
            <person name="Joung Y."/>
        </authorList>
    </citation>
    <scope>NUCLEOTIDE SEQUENCE [LARGE SCALE GENOMIC DNA]</scope>
    <source>
        <strain evidence="1 2">IMCC34758</strain>
    </source>
</reference>